<proteinExistence type="predicted"/>
<gene>
    <name evidence="3" type="ORF">ANCDUO_16747</name>
</gene>
<keyword evidence="1" id="KW-1015">Disulfide bond</keyword>
<accession>A0A0C2FX39</accession>
<dbReference type="Pfam" id="PF01549">
    <property type="entry name" value="ShK"/>
    <property type="match status" value="1"/>
</dbReference>
<name>A0A0C2FX39_9BILA</name>
<keyword evidence="4" id="KW-1185">Reference proteome</keyword>
<evidence type="ECO:0000313" key="4">
    <source>
        <dbReference type="Proteomes" id="UP000054047"/>
    </source>
</evidence>
<evidence type="ECO:0000259" key="2">
    <source>
        <dbReference type="PROSITE" id="PS51670"/>
    </source>
</evidence>
<protein>
    <submittedName>
        <fullName evidence="3">ShTK domain protein</fullName>
    </submittedName>
</protein>
<evidence type="ECO:0000256" key="1">
    <source>
        <dbReference type="PROSITE-ProRule" id="PRU01005"/>
    </source>
</evidence>
<evidence type="ECO:0000313" key="3">
    <source>
        <dbReference type="EMBL" id="KIH53135.1"/>
    </source>
</evidence>
<dbReference type="PROSITE" id="PS51670">
    <property type="entry name" value="SHKT"/>
    <property type="match status" value="1"/>
</dbReference>
<dbReference type="EMBL" id="KN741967">
    <property type="protein sequence ID" value="KIH53135.1"/>
    <property type="molecule type" value="Genomic_DNA"/>
</dbReference>
<feature type="disulfide bond" evidence="1">
    <location>
        <begin position="46"/>
        <end position="80"/>
    </location>
</feature>
<organism evidence="3 4">
    <name type="scientific">Ancylostoma duodenale</name>
    <dbReference type="NCBI Taxonomy" id="51022"/>
    <lineage>
        <taxon>Eukaryota</taxon>
        <taxon>Metazoa</taxon>
        <taxon>Ecdysozoa</taxon>
        <taxon>Nematoda</taxon>
        <taxon>Chromadorea</taxon>
        <taxon>Rhabditida</taxon>
        <taxon>Rhabditina</taxon>
        <taxon>Rhabditomorpha</taxon>
        <taxon>Strongyloidea</taxon>
        <taxon>Ancylostomatidae</taxon>
        <taxon>Ancylostomatinae</taxon>
        <taxon>Ancylostoma</taxon>
    </lineage>
</organism>
<feature type="domain" description="ShKT" evidence="2">
    <location>
        <begin position="46"/>
        <end position="80"/>
    </location>
</feature>
<dbReference type="SMART" id="SM00254">
    <property type="entry name" value="ShKT"/>
    <property type="match status" value="1"/>
</dbReference>
<dbReference type="Proteomes" id="UP000054047">
    <property type="component" value="Unassembled WGS sequence"/>
</dbReference>
<reference evidence="3 4" key="1">
    <citation type="submission" date="2013-12" db="EMBL/GenBank/DDBJ databases">
        <title>Draft genome of the parsitic nematode Ancylostoma duodenale.</title>
        <authorList>
            <person name="Mitreva M."/>
        </authorList>
    </citation>
    <scope>NUCLEOTIDE SEQUENCE [LARGE SCALE GENOMIC DNA]</scope>
    <source>
        <strain evidence="3 4">Zhejiang</strain>
    </source>
</reference>
<sequence>MDVRELPKCLRQMRHSQIGVQPTQTPIQRPPQNTGGTQSNCNSPMCFNENQCCPFWAFEGECRTNPGFMLCQCRVSCQQCQPNYRYGVAQTAPTTTPIAINGHGPASARRDGWWRTVADRQRPPSTLRSSIRSYGILNCDGDNFKFPFLTARNFGCVPALARCRGPSHGALRIRSDDSASPAILTYRSRPSGRLYVELLIFYQLLTYSREQHPFHEEKKGKLYA</sequence>
<dbReference type="OrthoDB" id="6132182at2759"/>
<comment type="caution">
    <text evidence="1">Lacks conserved residue(s) required for the propagation of feature annotation.</text>
</comment>
<dbReference type="AlphaFoldDB" id="A0A0C2FX39"/>
<dbReference type="InterPro" id="IPR003582">
    <property type="entry name" value="ShKT_dom"/>
</dbReference>